<accession>A0A8B3DAS8</accession>
<name>A0A8B3DAS8_VIBHA</name>
<gene>
    <name evidence="1" type="ORF">DS957_029755</name>
</gene>
<feature type="non-terminal residue" evidence="1">
    <location>
        <position position="75"/>
    </location>
</feature>
<dbReference type="EMBL" id="QOUW02000384">
    <property type="protein sequence ID" value="RIV96776.1"/>
    <property type="molecule type" value="Genomic_DNA"/>
</dbReference>
<organism evidence="1 2">
    <name type="scientific">Vibrio harveyi</name>
    <name type="common">Beneckea harveyi</name>
    <dbReference type="NCBI Taxonomy" id="669"/>
    <lineage>
        <taxon>Bacteria</taxon>
        <taxon>Pseudomonadati</taxon>
        <taxon>Pseudomonadota</taxon>
        <taxon>Gammaproteobacteria</taxon>
        <taxon>Vibrionales</taxon>
        <taxon>Vibrionaceae</taxon>
        <taxon>Vibrio</taxon>
    </lineage>
</organism>
<evidence type="ECO:0000313" key="1">
    <source>
        <dbReference type="EMBL" id="RIV96776.1"/>
    </source>
</evidence>
<comment type="caution">
    <text evidence="1">The sequence shown here is derived from an EMBL/GenBank/DDBJ whole genome shotgun (WGS) entry which is preliminary data.</text>
</comment>
<evidence type="ECO:0000313" key="2">
    <source>
        <dbReference type="Proteomes" id="UP000253437"/>
    </source>
</evidence>
<proteinExistence type="predicted"/>
<dbReference type="AlphaFoldDB" id="A0A8B3DAS8"/>
<dbReference type="Proteomes" id="UP000253437">
    <property type="component" value="Unassembled WGS sequence"/>
</dbReference>
<sequence>MFSIFIKVILMNVDGYFQPKLKHGVDIVSYETFIRSREFKNTESFILKQNDRLGFDINMLNYFSSSLERFNGDLP</sequence>
<reference evidence="1 2" key="1">
    <citation type="submission" date="2018-08" db="EMBL/GenBank/DDBJ databases">
        <title>Vibrio harveyi strains pathogenic to white snook Centropomus viridis Lockington (1877) and potential probiotic bacteria.</title>
        <authorList>
            <person name="Soto-Rodriguez S."/>
            <person name="Gomez-Gil B."/>
            <person name="Lozano-Olvera R."/>
        </authorList>
    </citation>
    <scope>NUCLEOTIDE SEQUENCE [LARGE SCALE GENOMIC DNA]</scope>
    <source>
        <strain evidence="1 2">CAIM 1508</strain>
    </source>
</reference>
<protein>
    <submittedName>
        <fullName evidence="1">Uncharacterized protein</fullName>
    </submittedName>
</protein>